<dbReference type="GO" id="GO:0000287">
    <property type="term" value="F:magnesium ion binding"/>
    <property type="evidence" value="ECO:0007669"/>
    <property type="project" value="UniProtKB-UniRule"/>
</dbReference>
<evidence type="ECO:0000256" key="9">
    <source>
        <dbReference type="ARBA" id="ARBA00022723"/>
    </source>
</evidence>
<protein>
    <recommendedName>
        <fullName evidence="7 17">Pyruvate kinase</fullName>
        <ecNumber evidence="6 17">2.7.1.40</ecNumber>
    </recommendedName>
</protein>
<evidence type="ECO:0000256" key="11">
    <source>
        <dbReference type="ARBA" id="ARBA00022777"/>
    </source>
</evidence>
<comment type="pathway">
    <text evidence="3 18">Carbohydrate degradation; glycolysis; pyruvate from D-glyceraldehyde 3-phosphate: step 5/5.</text>
</comment>
<comment type="cofactor">
    <cofactor evidence="2">
        <name>K(+)</name>
        <dbReference type="ChEBI" id="CHEBI:29103"/>
    </cofactor>
</comment>
<dbReference type="Gene3D" id="3.20.20.60">
    <property type="entry name" value="Phosphoenolpyruvate-binding domains"/>
    <property type="match status" value="1"/>
</dbReference>
<name>A0A1M7FJY2_9FIRM</name>
<dbReference type="Pfam" id="PF00391">
    <property type="entry name" value="PEP-utilizers"/>
    <property type="match status" value="1"/>
</dbReference>
<feature type="domain" description="Pyruvate kinase barrel" evidence="19">
    <location>
        <begin position="1"/>
        <end position="323"/>
    </location>
</feature>
<evidence type="ECO:0000256" key="10">
    <source>
        <dbReference type="ARBA" id="ARBA00022741"/>
    </source>
</evidence>
<keyword evidence="16 22" id="KW-0670">Pyruvate</keyword>
<dbReference type="Gene3D" id="3.50.30.10">
    <property type="entry name" value="Phosphohistidine domain"/>
    <property type="match status" value="1"/>
</dbReference>
<organism evidence="22 23">
    <name type="scientific">Caldanaerovirga acetigignens</name>
    <dbReference type="NCBI Taxonomy" id="447595"/>
    <lineage>
        <taxon>Bacteria</taxon>
        <taxon>Bacillati</taxon>
        <taxon>Bacillota</taxon>
        <taxon>Clostridia</taxon>
        <taxon>Thermosediminibacterales</taxon>
        <taxon>Thermosediminibacteraceae</taxon>
        <taxon>Caldanaerovirga</taxon>
    </lineage>
</organism>
<accession>A0A1M7FJY2</accession>
<evidence type="ECO:0000256" key="4">
    <source>
        <dbReference type="ARBA" id="ARBA00006237"/>
    </source>
</evidence>
<evidence type="ECO:0000256" key="2">
    <source>
        <dbReference type="ARBA" id="ARBA00001958"/>
    </source>
</evidence>
<evidence type="ECO:0000256" key="6">
    <source>
        <dbReference type="ARBA" id="ARBA00012142"/>
    </source>
</evidence>
<dbReference type="STRING" id="447595.SAMN05660826_00049"/>
<evidence type="ECO:0000259" key="21">
    <source>
        <dbReference type="Pfam" id="PF02887"/>
    </source>
</evidence>
<dbReference type="InterPro" id="IPR040442">
    <property type="entry name" value="Pyrv_kinase-like_dom_sf"/>
</dbReference>
<evidence type="ECO:0000256" key="3">
    <source>
        <dbReference type="ARBA" id="ARBA00004997"/>
    </source>
</evidence>
<evidence type="ECO:0000256" key="14">
    <source>
        <dbReference type="ARBA" id="ARBA00022958"/>
    </source>
</evidence>
<evidence type="ECO:0000259" key="20">
    <source>
        <dbReference type="Pfam" id="PF00391"/>
    </source>
</evidence>
<dbReference type="OrthoDB" id="9812123at2"/>
<dbReference type="GO" id="GO:0016301">
    <property type="term" value="F:kinase activity"/>
    <property type="evidence" value="ECO:0007669"/>
    <property type="project" value="UniProtKB-KW"/>
</dbReference>
<dbReference type="NCBIfam" id="NF004978">
    <property type="entry name" value="PRK06354.1"/>
    <property type="match status" value="1"/>
</dbReference>
<dbReference type="EMBL" id="FRCR01000001">
    <property type="protein sequence ID" value="SHM04381.1"/>
    <property type="molecule type" value="Genomic_DNA"/>
</dbReference>
<dbReference type="RefSeq" id="WP_073252974.1">
    <property type="nucleotide sequence ID" value="NZ_FRCR01000001.1"/>
</dbReference>
<dbReference type="InterPro" id="IPR015793">
    <property type="entry name" value="Pyrv_Knase_brl"/>
</dbReference>
<keyword evidence="11 18" id="KW-0418">Kinase</keyword>
<dbReference type="GO" id="GO:0004743">
    <property type="term" value="F:pyruvate kinase activity"/>
    <property type="evidence" value="ECO:0007669"/>
    <property type="project" value="UniProtKB-UniRule"/>
</dbReference>
<comment type="similarity">
    <text evidence="4">In the C-terminal section; belongs to the PEP-utilizing enzyme family.</text>
</comment>
<sequence>MRRTKIVCTIGPASEKKEIIKELIKAGMNVARLNFSHGTHEEHGARIAAIREAARELNASVAIMLDTKGPEIRLGTFASGKVFLEKGQEFTLVTYPVEGNEKRVFVNLKEITKLVNAGDRILLADGLIELEVKRVSDAEIQCTVLNGGELSSKKGVNLPGKSIPLPAVTPKDVEDILFGIKMEIDLIAASFIRKASDVLAIRKILEENGGNDIQIIAKIENQEGVQNLDEIIKVADGIMVARGDLGVEIPVEEVPLVQKIIIEKCNRAGKPVITATQMLESMIKNPRPTRAEATDVANAIMDGTDAIMLSGETAAGDFPVEAVKVMARIAQKVEESVSLDATAVKRQTSIKTVTDAISHATYTIAKDLGASAVITSTKSGYTARMVAKFRPSAPIIAVTPREKVTRTLQIVWGVFPIRVKETTSTDEMFREAVNGALESGLIKKGDLVVITAGVPLYVSGTTNLIRVQVVGDVVLKGTGIGNKSIYGTVHVARTLREAEAMPDGCILVVTSTDKDYMPVIRRALAIIAEEGGLTSHAAIAGIELGIPVIVGAEGATEKLSTGDQVTIDCQRGLVYKGVADVK</sequence>
<evidence type="ECO:0000313" key="22">
    <source>
        <dbReference type="EMBL" id="SHM04381.1"/>
    </source>
</evidence>
<dbReference type="SUPFAM" id="SSF52935">
    <property type="entry name" value="PK C-terminal domain-like"/>
    <property type="match status" value="1"/>
</dbReference>
<feature type="domain" description="PEP-utilising enzyme mobile" evidence="20">
    <location>
        <begin position="502"/>
        <end position="572"/>
    </location>
</feature>
<evidence type="ECO:0000256" key="13">
    <source>
        <dbReference type="ARBA" id="ARBA00022842"/>
    </source>
</evidence>
<dbReference type="EC" id="2.7.1.40" evidence="6 17"/>
<dbReference type="InterPro" id="IPR015806">
    <property type="entry name" value="Pyrv_Knase_insert_dom_sf"/>
</dbReference>
<evidence type="ECO:0000256" key="15">
    <source>
        <dbReference type="ARBA" id="ARBA00023152"/>
    </source>
</evidence>
<evidence type="ECO:0000313" key="23">
    <source>
        <dbReference type="Proteomes" id="UP000184375"/>
    </source>
</evidence>
<dbReference type="UniPathway" id="UPA00109">
    <property type="reaction ID" value="UER00188"/>
</dbReference>
<dbReference type="PRINTS" id="PR01050">
    <property type="entry name" value="PYRUVTKNASE"/>
</dbReference>
<evidence type="ECO:0000256" key="7">
    <source>
        <dbReference type="ARBA" id="ARBA00018587"/>
    </source>
</evidence>
<dbReference type="InterPro" id="IPR018209">
    <property type="entry name" value="Pyrv_Knase_AS"/>
</dbReference>
<dbReference type="InterPro" id="IPR001697">
    <property type="entry name" value="Pyr_Knase"/>
</dbReference>
<evidence type="ECO:0000256" key="12">
    <source>
        <dbReference type="ARBA" id="ARBA00022840"/>
    </source>
</evidence>
<dbReference type="InterPro" id="IPR015813">
    <property type="entry name" value="Pyrv/PenolPyrv_kinase-like_dom"/>
</dbReference>
<dbReference type="SUPFAM" id="SSF51621">
    <property type="entry name" value="Phosphoenolpyruvate/pyruvate domain"/>
    <property type="match status" value="1"/>
</dbReference>
<dbReference type="FunFam" id="3.20.20.60:FF:000001">
    <property type="entry name" value="Pyruvate kinase"/>
    <property type="match status" value="1"/>
</dbReference>
<dbReference type="NCBIfam" id="TIGR01064">
    <property type="entry name" value="pyruv_kin"/>
    <property type="match status" value="1"/>
</dbReference>
<keyword evidence="14" id="KW-0630">Potassium</keyword>
<keyword evidence="10" id="KW-0547">Nucleotide-binding</keyword>
<dbReference type="Proteomes" id="UP000184375">
    <property type="component" value="Unassembled WGS sequence"/>
</dbReference>
<keyword evidence="15 18" id="KW-0324">Glycolysis</keyword>
<dbReference type="PROSITE" id="PS00110">
    <property type="entry name" value="PYRUVATE_KINASE"/>
    <property type="match status" value="1"/>
</dbReference>
<dbReference type="InterPro" id="IPR011037">
    <property type="entry name" value="Pyrv_Knase-like_insert_dom_sf"/>
</dbReference>
<dbReference type="NCBIfam" id="NF004491">
    <property type="entry name" value="PRK05826.1"/>
    <property type="match status" value="1"/>
</dbReference>
<dbReference type="GO" id="GO:0005524">
    <property type="term" value="F:ATP binding"/>
    <property type="evidence" value="ECO:0007669"/>
    <property type="project" value="UniProtKB-KW"/>
</dbReference>
<dbReference type="Pfam" id="PF02887">
    <property type="entry name" value="PK_C"/>
    <property type="match status" value="1"/>
</dbReference>
<dbReference type="Gene3D" id="2.40.33.10">
    <property type="entry name" value="PK beta-barrel domain-like"/>
    <property type="match status" value="1"/>
</dbReference>
<dbReference type="InterPro" id="IPR036918">
    <property type="entry name" value="Pyrv_Knase_C_sf"/>
</dbReference>
<dbReference type="GO" id="GO:0006950">
    <property type="term" value="P:response to stress"/>
    <property type="evidence" value="ECO:0007669"/>
    <property type="project" value="UniProtKB-ARBA"/>
</dbReference>
<dbReference type="Pfam" id="PF00224">
    <property type="entry name" value="PK"/>
    <property type="match status" value="1"/>
</dbReference>
<evidence type="ECO:0000256" key="16">
    <source>
        <dbReference type="ARBA" id="ARBA00023317"/>
    </source>
</evidence>
<gene>
    <name evidence="22" type="ORF">SAMN05660826_00049</name>
</gene>
<comment type="similarity">
    <text evidence="5 18">Belongs to the pyruvate kinase family.</text>
</comment>
<reference evidence="23" key="1">
    <citation type="submission" date="2016-11" db="EMBL/GenBank/DDBJ databases">
        <authorList>
            <person name="Varghese N."/>
            <person name="Submissions S."/>
        </authorList>
    </citation>
    <scope>NUCLEOTIDE SEQUENCE [LARGE SCALE GENOMIC DNA]</scope>
    <source>
        <strain evidence="23">DSM 18802</strain>
    </source>
</reference>
<keyword evidence="12" id="KW-0067">ATP-binding</keyword>
<comment type="cofactor">
    <cofactor evidence="1">
        <name>Mg(2+)</name>
        <dbReference type="ChEBI" id="CHEBI:18420"/>
    </cofactor>
</comment>
<comment type="catalytic activity">
    <reaction evidence="18">
        <text>pyruvate + ATP = phosphoenolpyruvate + ADP + H(+)</text>
        <dbReference type="Rhea" id="RHEA:18157"/>
        <dbReference type="ChEBI" id="CHEBI:15361"/>
        <dbReference type="ChEBI" id="CHEBI:15378"/>
        <dbReference type="ChEBI" id="CHEBI:30616"/>
        <dbReference type="ChEBI" id="CHEBI:58702"/>
        <dbReference type="ChEBI" id="CHEBI:456216"/>
        <dbReference type="EC" id="2.7.1.40"/>
    </reaction>
</comment>
<proteinExistence type="inferred from homology"/>
<evidence type="ECO:0000259" key="19">
    <source>
        <dbReference type="Pfam" id="PF00224"/>
    </source>
</evidence>
<evidence type="ECO:0000256" key="17">
    <source>
        <dbReference type="NCBIfam" id="TIGR01064"/>
    </source>
</evidence>
<keyword evidence="9" id="KW-0479">Metal-binding</keyword>
<dbReference type="InterPro" id="IPR008279">
    <property type="entry name" value="PEP-util_enz_mobile_dom"/>
</dbReference>
<evidence type="ECO:0000256" key="8">
    <source>
        <dbReference type="ARBA" id="ARBA00022679"/>
    </source>
</evidence>
<dbReference type="FunFam" id="2.40.33.10:FF:000001">
    <property type="entry name" value="Pyruvate kinase"/>
    <property type="match status" value="1"/>
</dbReference>
<evidence type="ECO:0000256" key="5">
    <source>
        <dbReference type="ARBA" id="ARBA00008663"/>
    </source>
</evidence>
<dbReference type="PANTHER" id="PTHR11817">
    <property type="entry name" value="PYRUVATE KINASE"/>
    <property type="match status" value="1"/>
</dbReference>
<dbReference type="InterPro" id="IPR036637">
    <property type="entry name" value="Phosphohistidine_dom_sf"/>
</dbReference>
<dbReference type="Gene3D" id="3.40.1380.20">
    <property type="entry name" value="Pyruvate kinase, C-terminal domain"/>
    <property type="match status" value="1"/>
</dbReference>
<keyword evidence="8 18" id="KW-0808">Transferase</keyword>
<dbReference type="SUPFAM" id="SSF50800">
    <property type="entry name" value="PK beta-barrel domain-like"/>
    <property type="match status" value="1"/>
</dbReference>
<evidence type="ECO:0000256" key="1">
    <source>
        <dbReference type="ARBA" id="ARBA00001946"/>
    </source>
</evidence>
<dbReference type="GO" id="GO:0030955">
    <property type="term" value="F:potassium ion binding"/>
    <property type="evidence" value="ECO:0007669"/>
    <property type="project" value="UniProtKB-UniRule"/>
</dbReference>
<dbReference type="AlphaFoldDB" id="A0A1M7FJY2"/>
<feature type="domain" description="Pyruvate kinase C-terminal" evidence="21">
    <location>
        <begin position="355"/>
        <end position="467"/>
    </location>
</feature>
<keyword evidence="23" id="KW-1185">Reference proteome</keyword>
<keyword evidence="13 18" id="KW-0460">Magnesium</keyword>
<dbReference type="SUPFAM" id="SSF52009">
    <property type="entry name" value="Phosphohistidine domain"/>
    <property type="match status" value="1"/>
</dbReference>
<dbReference type="InterPro" id="IPR015795">
    <property type="entry name" value="Pyrv_Knase_C"/>
</dbReference>
<evidence type="ECO:0000256" key="18">
    <source>
        <dbReference type="RuleBase" id="RU000504"/>
    </source>
</evidence>